<dbReference type="AlphaFoldDB" id="A0A5N1IU69"/>
<evidence type="ECO:0000313" key="3">
    <source>
        <dbReference type="EMBL" id="KAA9332656.1"/>
    </source>
</evidence>
<feature type="domain" description="Secretion system C-terminal sorting" evidence="2">
    <location>
        <begin position="285"/>
        <end position="352"/>
    </location>
</feature>
<gene>
    <name evidence="3" type="ORF">F0P94_11645</name>
</gene>
<feature type="signal peptide" evidence="1">
    <location>
        <begin position="1"/>
        <end position="19"/>
    </location>
</feature>
<accession>A0A5N1IU69</accession>
<reference evidence="3 4" key="1">
    <citation type="submission" date="2019-09" db="EMBL/GenBank/DDBJ databases">
        <title>Genome sequence of Adhaeribacter sp. M2.</title>
        <authorList>
            <person name="Srinivasan S."/>
        </authorList>
    </citation>
    <scope>NUCLEOTIDE SEQUENCE [LARGE SCALE GENOMIC DNA]</scope>
    <source>
        <strain evidence="3 4">M2</strain>
    </source>
</reference>
<proteinExistence type="predicted"/>
<dbReference type="RefSeq" id="WP_150904069.1">
    <property type="nucleotide sequence ID" value="NZ_VTWT01000006.1"/>
</dbReference>
<dbReference type="Pfam" id="PF18962">
    <property type="entry name" value="Por_Secre_tail"/>
    <property type="match status" value="1"/>
</dbReference>
<sequence>MKKLYVLAGALLASTSVFAQGTDLFFSAYSEGAHPNGSVPPNGTTPSQGSERALQIFNPTTAIIDMGQYSVARYSNGSSTVFQEEQTKRNFANGVPAPNAPNTLTSGDVFVIGAFKATLPEILNNADQISSDYNSTNPTVLTTGGPVTFDGNDAMVLRRWTGGVAGQGTPVIVDIFGVIGHDPGPIGWLSNVTVGGTTQTVKSTNQSLKRKGIIENGTKTNPNSATYEIGDEWETVSAWNSGTTPADYFGQSYANLVSHSGDFTGNYGSYAPLGVLEDFDKGINVYPNPASRSKEVTIEIKKSKVASVTIINALGQNINVTPTNAAQQEIKVNVSSLKPGMYFVKFVSADDYKMTVYKTLIVQ</sequence>
<dbReference type="Proteomes" id="UP000326570">
    <property type="component" value="Unassembled WGS sequence"/>
</dbReference>
<feature type="chain" id="PRO_5024798952" evidence="1">
    <location>
        <begin position="20"/>
        <end position="363"/>
    </location>
</feature>
<dbReference type="NCBIfam" id="TIGR04183">
    <property type="entry name" value="Por_Secre_tail"/>
    <property type="match status" value="1"/>
</dbReference>
<evidence type="ECO:0000256" key="1">
    <source>
        <dbReference type="SAM" id="SignalP"/>
    </source>
</evidence>
<organism evidence="3 4">
    <name type="scientific">Adhaeribacter soli</name>
    <dbReference type="NCBI Taxonomy" id="2607655"/>
    <lineage>
        <taxon>Bacteria</taxon>
        <taxon>Pseudomonadati</taxon>
        <taxon>Bacteroidota</taxon>
        <taxon>Cytophagia</taxon>
        <taxon>Cytophagales</taxon>
        <taxon>Hymenobacteraceae</taxon>
        <taxon>Adhaeribacter</taxon>
    </lineage>
</organism>
<dbReference type="EMBL" id="VTWT01000006">
    <property type="protein sequence ID" value="KAA9332656.1"/>
    <property type="molecule type" value="Genomic_DNA"/>
</dbReference>
<evidence type="ECO:0000313" key="4">
    <source>
        <dbReference type="Proteomes" id="UP000326570"/>
    </source>
</evidence>
<comment type="caution">
    <text evidence="3">The sequence shown here is derived from an EMBL/GenBank/DDBJ whole genome shotgun (WGS) entry which is preliminary data.</text>
</comment>
<protein>
    <submittedName>
        <fullName evidence="3">T9SS type A sorting domain-containing protein</fullName>
    </submittedName>
</protein>
<evidence type="ECO:0000259" key="2">
    <source>
        <dbReference type="Pfam" id="PF18962"/>
    </source>
</evidence>
<dbReference type="InterPro" id="IPR026444">
    <property type="entry name" value="Secre_tail"/>
</dbReference>
<name>A0A5N1IU69_9BACT</name>
<keyword evidence="1" id="KW-0732">Signal</keyword>
<keyword evidence="4" id="KW-1185">Reference proteome</keyword>